<protein>
    <submittedName>
        <fullName evidence="9">Radical sam</fullName>
    </submittedName>
</protein>
<dbReference type="Gene3D" id="3.20.20.70">
    <property type="entry name" value="Aldolase class I"/>
    <property type="match status" value="1"/>
</dbReference>
<evidence type="ECO:0000313" key="10">
    <source>
        <dbReference type="Proteomes" id="UP000184291"/>
    </source>
</evidence>
<dbReference type="CDD" id="cd01335">
    <property type="entry name" value="Radical_SAM"/>
    <property type="match status" value="1"/>
</dbReference>
<name>A0A1M4RV93_9ACTO</name>
<keyword evidence="5" id="KW-0408">Iron</keyword>
<dbReference type="InterPro" id="IPR034491">
    <property type="entry name" value="Anaerob_Ser_sulfatase-maturase"/>
</dbReference>
<dbReference type="STRING" id="1892869.ACGLYG10_0090"/>
<dbReference type="CDD" id="cd21120">
    <property type="entry name" value="SPASM_anSME"/>
    <property type="match status" value="1"/>
</dbReference>
<organism evidence="9 10">
    <name type="scientific">Actinomyces glycerinitolerans</name>
    <dbReference type="NCBI Taxonomy" id="1892869"/>
    <lineage>
        <taxon>Bacteria</taxon>
        <taxon>Bacillati</taxon>
        <taxon>Actinomycetota</taxon>
        <taxon>Actinomycetes</taxon>
        <taxon>Actinomycetales</taxon>
        <taxon>Actinomycetaceae</taxon>
        <taxon>Actinomyces</taxon>
    </lineage>
</organism>
<evidence type="ECO:0000256" key="6">
    <source>
        <dbReference type="ARBA" id="ARBA00023014"/>
    </source>
</evidence>
<dbReference type="Pfam" id="PF13186">
    <property type="entry name" value="SPASM"/>
    <property type="match status" value="1"/>
</dbReference>
<dbReference type="GO" id="GO:0016491">
    <property type="term" value="F:oxidoreductase activity"/>
    <property type="evidence" value="ECO:0007669"/>
    <property type="project" value="InterPro"/>
</dbReference>
<dbReference type="Pfam" id="PF04055">
    <property type="entry name" value="Radical_SAM"/>
    <property type="match status" value="1"/>
</dbReference>
<accession>A0A1M4RV93</accession>
<dbReference type="SFLD" id="SFLDG01072">
    <property type="entry name" value="dehydrogenase_like"/>
    <property type="match status" value="1"/>
</dbReference>
<evidence type="ECO:0000256" key="1">
    <source>
        <dbReference type="ARBA" id="ARBA00001966"/>
    </source>
</evidence>
<dbReference type="PANTHER" id="PTHR43273:SF3">
    <property type="entry name" value="ANAEROBIC SULFATASE-MATURATING ENZYME HOMOLOG ASLB-RELATED"/>
    <property type="match status" value="1"/>
</dbReference>
<keyword evidence="10" id="KW-1185">Reference proteome</keyword>
<dbReference type="Proteomes" id="UP000184291">
    <property type="component" value="Unassembled WGS sequence"/>
</dbReference>
<dbReference type="InterPro" id="IPR007197">
    <property type="entry name" value="rSAM"/>
</dbReference>
<dbReference type="SUPFAM" id="SSF102114">
    <property type="entry name" value="Radical SAM enzymes"/>
    <property type="match status" value="1"/>
</dbReference>
<evidence type="ECO:0000256" key="7">
    <source>
        <dbReference type="ARBA" id="ARBA00023601"/>
    </source>
</evidence>
<dbReference type="SFLD" id="SFLDS00029">
    <property type="entry name" value="Radical_SAM"/>
    <property type="match status" value="1"/>
</dbReference>
<dbReference type="InterPro" id="IPR058240">
    <property type="entry name" value="rSAM_sf"/>
</dbReference>
<dbReference type="NCBIfam" id="TIGR04085">
    <property type="entry name" value="rSAM_more_4Fe4S"/>
    <property type="match status" value="1"/>
</dbReference>
<proteinExistence type="inferred from homology"/>
<dbReference type="SFLD" id="SFLDG01067">
    <property type="entry name" value="SPASM/twitch_domain_containing"/>
    <property type="match status" value="1"/>
</dbReference>
<evidence type="ECO:0000259" key="8">
    <source>
        <dbReference type="PROSITE" id="PS51918"/>
    </source>
</evidence>
<evidence type="ECO:0000256" key="2">
    <source>
        <dbReference type="ARBA" id="ARBA00022485"/>
    </source>
</evidence>
<dbReference type="GO" id="GO:0051539">
    <property type="term" value="F:4 iron, 4 sulfur cluster binding"/>
    <property type="evidence" value="ECO:0007669"/>
    <property type="project" value="UniProtKB-KW"/>
</dbReference>
<reference evidence="10" key="1">
    <citation type="submission" date="2016-09" db="EMBL/GenBank/DDBJ databases">
        <authorList>
            <person name="Strepis N."/>
        </authorList>
    </citation>
    <scope>NUCLEOTIDE SEQUENCE [LARGE SCALE GENOMIC DNA]</scope>
</reference>
<sequence>MPMNPSPSLRRRPFHLVAKPTGAACNLDCSYCFFLSKEALWDPSGQRMSEPVLRRFLQRYLAAQPDGEVEIAWQGGEPTMRGLDFFRRAVEIATELKRPRQSVRHSIQTNATLIDARWARFLAENRFLVGVSIDGPEDLHDAYRVNKAGRGTYRQVVRGLRLLQEHGVETNILCTVNAANAAQPLRVYRHLRDGLGANFIQFIPIVERVSAGEEDVAEAGWRDPEGRRVLYRQEGAGTTSRSVPPRAWGEFLCAIYDEWLAHDVGRVFIQHIEVMVGAALGRYSLCAHAPECGTALAIEHNGDVYSCDHFVEPGYRLGSVLSSEFTQMLNSPEQRRFGADKRTLLPRQCRQCPVRWACNGGCPKDRFDTTADGESGQNHLCAGYYAFFTHAAPGVLRMADAVRQGIPAARVLGAEP</sequence>
<dbReference type="InterPro" id="IPR023867">
    <property type="entry name" value="Sulphatase_maturase_rSAM"/>
</dbReference>
<dbReference type="PROSITE" id="PS51918">
    <property type="entry name" value="RADICAL_SAM"/>
    <property type="match status" value="1"/>
</dbReference>
<evidence type="ECO:0000256" key="5">
    <source>
        <dbReference type="ARBA" id="ARBA00023004"/>
    </source>
</evidence>
<dbReference type="SFLD" id="SFLDF00285">
    <property type="entry name" value="anaerobic_Ser-type_sulfatase-m"/>
    <property type="match status" value="1"/>
</dbReference>
<feature type="domain" description="Radical SAM core" evidence="8">
    <location>
        <begin position="8"/>
        <end position="246"/>
    </location>
</feature>
<evidence type="ECO:0000313" key="9">
    <source>
        <dbReference type="EMBL" id="SHE23893.1"/>
    </source>
</evidence>
<dbReference type="SFLD" id="SFLDG01386">
    <property type="entry name" value="main_SPASM_domain-containing"/>
    <property type="match status" value="1"/>
</dbReference>
<keyword evidence="4" id="KW-0479">Metal-binding</keyword>
<dbReference type="NCBIfam" id="TIGR03942">
    <property type="entry name" value="sulfatase_rSAM"/>
    <property type="match status" value="1"/>
</dbReference>
<dbReference type="InterPro" id="IPR047207">
    <property type="entry name" value="SPASM_anSME"/>
</dbReference>
<gene>
    <name evidence="9" type="ORF">ACGLYG10_0090</name>
</gene>
<evidence type="ECO:0000256" key="3">
    <source>
        <dbReference type="ARBA" id="ARBA00022691"/>
    </source>
</evidence>
<keyword evidence="3" id="KW-0949">S-adenosyl-L-methionine</keyword>
<comment type="similarity">
    <text evidence="7">Belongs to the radical SAM superfamily. Anaerobic sulfatase-maturating enzyme family.</text>
</comment>
<dbReference type="AlphaFoldDB" id="A0A1M4RV93"/>
<dbReference type="PANTHER" id="PTHR43273">
    <property type="entry name" value="ANAEROBIC SULFATASE-MATURATING ENZYME HOMOLOG ASLB-RELATED"/>
    <property type="match status" value="1"/>
</dbReference>
<comment type="cofactor">
    <cofactor evidence="1">
        <name>[4Fe-4S] cluster</name>
        <dbReference type="ChEBI" id="CHEBI:49883"/>
    </cofactor>
</comment>
<dbReference type="SFLD" id="SFLDG01384">
    <property type="entry name" value="thioether_bond_formation_requi"/>
    <property type="match status" value="1"/>
</dbReference>
<dbReference type="InterPro" id="IPR023885">
    <property type="entry name" value="4Fe4S-binding_SPASM_dom"/>
</dbReference>
<keyword evidence="2" id="KW-0004">4Fe-4S</keyword>
<dbReference type="OrthoDB" id="9782387at2"/>
<dbReference type="GO" id="GO:0046872">
    <property type="term" value="F:metal ion binding"/>
    <property type="evidence" value="ECO:0007669"/>
    <property type="project" value="UniProtKB-KW"/>
</dbReference>
<evidence type="ECO:0000256" key="4">
    <source>
        <dbReference type="ARBA" id="ARBA00022723"/>
    </source>
</evidence>
<dbReference type="EMBL" id="FQTT01000001">
    <property type="protein sequence ID" value="SHE23893.1"/>
    <property type="molecule type" value="Genomic_DNA"/>
</dbReference>
<keyword evidence="6" id="KW-0411">Iron-sulfur</keyword>
<dbReference type="InterPro" id="IPR013785">
    <property type="entry name" value="Aldolase_TIM"/>
</dbReference>